<dbReference type="HOGENOM" id="CLU_1931559_0_0_1"/>
<dbReference type="RefSeq" id="XP_005832495.1">
    <property type="nucleotide sequence ID" value="XM_005832438.1"/>
</dbReference>
<accession>L1JBP8</accession>
<dbReference type="EnsemblProtists" id="EKX45515">
    <property type="protein sequence ID" value="EKX45515"/>
    <property type="gene ID" value="GUITHDRAFT_108776"/>
</dbReference>
<evidence type="ECO:0000313" key="2">
    <source>
        <dbReference type="EnsemblProtists" id="EKX45515"/>
    </source>
</evidence>
<dbReference type="KEGG" id="gtt:GUITHDRAFT_108776"/>
<proteinExistence type="predicted"/>
<evidence type="ECO:0000313" key="1">
    <source>
        <dbReference type="EMBL" id="EKX45515.1"/>
    </source>
</evidence>
<evidence type="ECO:0000313" key="3">
    <source>
        <dbReference type="Proteomes" id="UP000011087"/>
    </source>
</evidence>
<protein>
    <submittedName>
        <fullName evidence="1 2">Uncharacterized protein</fullName>
    </submittedName>
</protein>
<dbReference type="PaxDb" id="55529-EKX45515"/>
<reference evidence="1 3" key="1">
    <citation type="journal article" date="2012" name="Nature">
        <title>Algal genomes reveal evolutionary mosaicism and the fate of nucleomorphs.</title>
        <authorList>
            <consortium name="DOE Joint Genome Institute"/>
            <person name="Curtis B.A."/>
            <person name="Tanifuji G."/>
            <person name="Burki F."/>
            <person name="Gruber A."/>
            <person name="Irimia M."/>
            <person name="Maruyama S."/>
            <person name="Arias M.C."/>
            <person name="Ball S.G."/>
            <person name="Gile G.H."/>
            <person name="Hirakawa Y."/>
            <person name="Hopkins J.F."/>
            <person name="Kuo A."/>
            <person name="Rensing S.A."/>
            <person name="Schmutz J."/>
            <person name="Symeonidi A."/>
            <person name="Elias M."/>
            <person name="Eveleigh R.J."/>
            <person name="Herman E.K."/>
            <person name="Klute M.J."/>
            <person name="Nakayama T."/>
            <person name="Obornik M."/>
            <person name="Reyes-Prieto A."/>
            <person name="Armbrust E.V."/>
            <person name="Aves S.J."/>
            <person name="Beiko R.G."/>
            <person name="Coutinho P."/>
            <person name="Dacks J.B."/>
            <person name="Durnford D.G."/>
            <person name="Fast N.M."/>
            <person name="Green B.R."/>
            <person name="Grisdale C.J."/>
            <person name="Hempel F."/>
            <person name="Henrissat B."/>
            <person name="Hoppner M.P."/>
            <person name="Ishida K."/>
            <person name="Kim E."/>
            <person name="Koreny L."/>
            <person name="Kroth P.G."/>
            <person name="Liu Y."/>
            <person name="Malik S.B."/>
            <person name="Maier U.G."/>
            <person name="McRose D."/>
            <person name="Mock T."/>
            <person name="Neilson J.A."/>
            <person name="Onodera N.T."/>
            <person name="Poole A.M."/>
            <person name="Pritham E.J."/>
            <person name="Richards T.A."/>
            <person name="Rocap G."/>
            <person name="Roy S.W."/>
            <person name="Sarai C."/>
            <person name="Schaack S."/>
            <person name="Shirato S."/>
            <person name="Slamovits C.H."/>
            <person name="Spencer D.F."/>
            <person name="Suzuki S."/>
            <person name="Worden A.Z."/>
            <person name="Zauner S."/>
            <person name="Barry K."/>
            <person name="Bell C."/>
            <person name="Bharti A.K."/>
            <person name="Crow J.A."/>
            <person name="Grimwood J."/>
            <person name="Kramer R."/>
            <person name="Lindquist E."/>
            <person name="Lucas S."/>
            <person name="Salamov A."/>
            <person name="McFadden G.I."/>
            <person name="Lane C.E."/>
            <person name="Keeling P.J."/>
            <person name="Gray M.W."/>
            <person name="Grigoriev I.V."/>
            <person name="Archibald J.M."/>
        </authorList>
    </citation>
    <scope>NUCLEOTIDE SEQUENCE</scope>
    <source>
        <strain evidence="1 3">CCMP2712</strain>
    </source>
</reference>
<gene>
    <name evidence="1" type="ORF">GUITHDRAFT_108776</name>
</gene>
<reference evidence="2" key="3">
    <citation type="submission" date="2015-06" db="UniProtKB">
        <authorList>
            <consortium name="EnsemblProtists"/>
        </authorList>
    </citation>
    <scope>IDENTIFICATION</scope>
</reference>
<dbReference type="AlphaFoldDB" id="L1JBP8"/>
<dbReference type="GeneID" id="17302164"/>
<organism evidence="1">
    <name type="scientific">Guillardia theta (strain CCMP2712)</name>
    <name type="common">Cryptophyte</name>
    <dbReference type="NCBI Taxonomy" id="905079"/>
    <lineage>
        <taxon>Eukaryota</taxon>
        <taxon>Cryptophyceae</taxon>
        <taxon>Pyrenomonadales</taxon>
        <taxon>Geminigeraceae</taxon>
        <taxon>Guillardia</taxon>
    </lineage>
</organism>
<reference evidence="3" key="2">
    <citation type="submission" date="2012-11" db="EMBL/GenBank/DDBJ databases">
        <authorList>
            <person name="Kuo A."/>
            <person name="Curtis B.A."/>
            <person name="Tanifuji G."/>
            <person name="Burki F."/>
            <person name="Gruber A."/>
            <person name="Irimia M."/>
            <person name="Maruyama S."/>
            <person name="Arias M.C."/>
            <person name="Ball S.G."/>
            <person name="Gile G.H."/>
            <person name="Hirakawa Y."/>
            <person name="Hopkins J.F."/>
            <person name="Rensing S.A."/>
            <person name="Schmutz J."/>
            <person name="Symeonidi A."/>
            <person name="Elias M."/>
            <person name="Eveleigh R.J."/>
            <person name="Herman E.K."/>
            <person name="Klute M.J."/>
            <person name="Nakayama T."/>
            <person name="Obornik M."/>
            <person name="Reyes-Prieto A."/>
            <person name="Armbrust E.V."/>
            <person name="Aves S.J."/>
            <person name="Beiko R.G."/>
            <person name="Coutinho P."/>
            <person name="Dacks J.B."/>
            <person name="Durnford D.G."/>
            <person name="Fast N.M."/>
            <person name="Green B.R."/>
            <person name="Grisdale C."/>
            <person name="Hempe F."/>
            <person name="Henrissat B."/>
            <person name="Hoppner M.P."/>
            <person name="Ishida K.-I."/>
            <person name="Kim E."/>
            <person name="Koreny L."/>
            <person name="Kroth P.G."/>
            <person name="Liu Y."/>
            <person name="Malik S.-B."/>
            <person name="Maier U.G."/>
            <person name="McRose D."/>
            <person name="Mock T."/>
            <person name="Neilson J.A."/>
            <person name="Onodera N.T."/>
            <person name="Poole A.M."/>
            <person name="Pritham E.J."/>
            <person name="Richards T.A."/>
            <person name="Rocap G."/>
            <person name="Roy S.W."/>
            <person name="Sarai C."/>
            <person name="Schaack S."/>
            <person name="Shirato S."/>
            <person name="Slamovits C.H."/>
            <person name="Spencer D.F."/>
            <person name="Suzuki S."/>
            <person name="Worden A.Z."/>
            <person name="Zauner S."/>
            <person name="Barry K."/>
            <person name="Bell C."/>
            <person name="Bharti A.K."/>
            <person name="Crow J.A."/>
            <person name="Grimwood J."/>
            <person name="Kramer R."/>
            <person name="Lindquist E."/>
            <person name="Lucas S."/>
            <person name="Salamov A."/>
            <person name="McFadden G.I."/>
            <person name="Lane C.E."/>
            <person name="Keeling P.J."/>
            <person name="Gray M.W."/>
            <person name="Grigoriev I.V."/>
            <person name="Archibald J.M."/>
        </authorList>
    </citation>
    <scope>NUCLEOTIDE SEQUENCE</scope>
    <source>
        <strain evidence="3">CCMP2712</strain>
    </source>
</reference>
<keyword evidence="3" id="KW-1185">Reference proteome</keyword>
<sequence>MLLKKNNISVLDFMKKMGNRLVSFHFGAVYSHDIAMRELVDGFKPVYGASKLGKKRFGSSFRNDVMVCFTGCGWHCYWSNERLARVASSSGFGAVMKNLELRHPFDVNREGTAYVRGADGDNFRTGRRDIL</sequence>
<dbReference type="Proteomes" id="UP000011087">
    <property type="component" value="Unassembled WGS sequence"/>
</dbReference>
<name>L1JBP8_GUITC</name>
<dbReference type="EMBL" id="JH992999">
    <property type="protein sequence ID" value="EKX45515.1"/>
    <property type="molecule type" value="Genomic_DNA"/>
</dbReference>